<organism evidence="4 6">
    <name type="scientific">Candidatus Chlorohelix allophototropha</name>
    <dbReference type="NCBI Taxonomy" id="3003348"/>
    <lineage>
        <taxon>Bacteria</taxon>
        <taxon>Bacillati</taxon>
        <taxon>Chloroflexota</taxon>
        <taxon>Chloroflexia</taxon>
        <taxon>Candidatus Chloroheliales</taxon>
        <taxon>Candidatus Chloroheliaceae</taxon>
        <taxon>Candidatus Chlorohelix</taxon>
    </lineage>
</organism>
<dbReference type="SMART" id="SM00644">
    <property type="entry name" value="Ami_2"/>
    <property type="match status" value="1"/>
</dbReference>
<evidence type="ECO:0000256" key="1">
    <source>
        <dbReference type="ARBA" id="ARBA00007553"/>
    </source>
</evidence>
<keyword evidence="5" id="KW-0378">Hydrolase</keyword>
<evidence type="ECO:0000259" key="2">
    <source>
        <dbReference type="SMART" id="SM00644"/>
    </source>
</evidence>
<dbReference type="SMART" id="SM00701">
    <property type="entry name" value="PGRP"/>
    <property type="match status" value="1"/>
</dbReference>
<evidence type="ECO:0000313" key="5">
    <source>
        <dbReference type="EMBL" id="WJW68286.1"/>
    </source>
</evidence>
<name>A0A8T7M8I4_9CHLR</name>
<accession>A0A8T7M8I4</accession>
<keyword evidence="7" id="KW-1185">Reference proteome</keyword>
<dbReference type="GO" id="GO:0008745">
    <property type="term" value="F:N-acetylmuramoyl-L-alanine amidase activity"/>
    <property type="evidence" value="ECO:0007669"/>
    <property type="project" value="UniProtKB-EC"/>
</dbReference>
<dbReference type="EC" id="3.5.1.28" evidence="5"/>
<dbReference type="AlphaFoldDB" id="A0A8T7M8I4"/>
<protein>
    <submittedName>
        <fullName evidence="4">N-acetylmuramoyl-L-alanine amidase</fullName>
        <ecNumber evidence="5">3.5.1.28</ecNumber>
    </submittedName>
</protein>
<dbReference type="Gene3D" id="3.40.80.10">
    <property type="entry name" value="Peptidoglycan recognition protein-like"/>
    <property type="match status" value="1"/>
</dbReference>
<evidence type="ECO:0000313" key="4">
    <source>
        <dbReference type="EMBL" id="NWJ48351.1"/>
    </source>
</evidence>
<feature type="domain" description="N-acetylmuramoyl-L-alanine amidase" evidence="2">
    <location>
        <begin position="200"/>
        <end position="347"/>
    </location>
</feature>
<comment type="similarity">
    <text evidence="1">Belongs to the N-acetylmuramoyl-L-alanine amidase 2 family.</text>
</comment>
<dbReference type="EMBL" id="CP128400">
    <property type="protein sequence ID" value="WJW68286.1"/>
    <property type="molecule type" value="Genomic_DNA"/>
</dbReference>
<proteinExistence type="inferred from homology"/>
<reference evidence="4 6" key="1">
    <citation type="submission" date="2020-06" db="EMBL/GenBank/DDBJ databases">
        <title>Anoxygenic phototrophic Chloroflexota member uses a Type I reaction center.</title>
        <authorList>
            <person name="Tsuji J.M."/>
            <person name="Shaw N.A."/>
            <person name="Nagashima S."/>
            <person name="Venkiteswaran J."/>
            <person name="Schiff S.L."/>
            <person name="Hanada S."/>
            <person name="Tank M."/>
            <person name="Neufeld J.D."/>
        </authorList>
    </citation>
    <scope>NUCLEOTIDE SEQUENCE [LARGE SCALE GENOMIC DNA]</scope>
    <source>
        <strain evidence="4">L227-S17</strain>
    </source>
</reference>
<evidence type="ECO:0000313" key="6">
    <source>
        <dbReference type="Proteomes" id="UP000521676"/>
    </source>
</evidence>
<dbReference type="CDD" id="cd06583">
    <property type="entry name" value="PGRP"/>
    <property type="match status" value="1"/>
</dbReference>
<dbReference type="RefSeq" id="WP_341470190.1">
    <property type="nucleotide sequence ID" value="NZ_CP128400.1"/>
</dbReference>
<dbReference type="Proteomes" id="UP001431572">
    <property type="component" value="Chromosome 2"/>
</dbReference>
<dbReference type="InterPro" id="IPR015510">
    <property type="entry name" value="PGRP"/>
</dbReference>
<dbReference type="InterPro" id="IPR036505">
    <property type="entry name" value="Amidase/PGRP_sf"/>
</dbReference>
<reference evidence="5" key="2">
    <citation type="journal article" date="2024" name="Nature">
        <title>Anoxygenic phototroph of the Chloroflexota uses a type I reaction centre.</title>
        <authorList>
            <person name="Tsuji J.M."/>
            <person name="Shaw N.A."/>
            <person name="Nagashima S."/>
            <person name="Venkiteswaran J.J."/>
            <person name="Schiff S.L."/>
            <person name="Watanabe T."/>
            <person name="Fukui M."/>
            <person name="Hanada S."/>
            <person name="Tank M."/>
            <person name="Neufeld J.D."/>
        </authorList>
    </citation>
    <scope>NUCLEOTIDE SEQUENCE</scope>
    <source>
        <strain evidence="5">L227-S17</strain>
    </source>
</reference>
<dbReference type="Proteomes" id="UP000521676">
    <property type="component" value="Unassembled WGS sequence"/>
</dbReference>
<dbReference type="InterPro" id="IPR006311">
    <property type="entry name" value="TAT_signal"/>
</dbReference>
<sequence length="711" mass="78711">MPGEYGTTLGASRSRRRFLKLAGGTALAGAAVAMLPLALAHAKAAASDFVEKDKFPASGEYISSVFNVGQTFSAVGVYWEVRSGSSALLEFQVRVSSDGAQFSDWFHSTQESDDRTGPAGQYPANRVFGNPVLASGQYAQYRVTIPNGVQLSLVGLSFLDGSAAPIYGMAPPTLPDTPNQPTIISRTAWGANENLRFQNGTEIWPREYVPVKAVIIHHSETTNTYNADPSVDVRSIYYYHAITKGWGDIGYNYLVDWKGNIYEGRYGGDNVVAGHALQYNPGSIGICMIGSFTSTRPTDAQLAALTALLIWKADAKKIDALARIFFVDKTINTICGHRDVLNTSCPGQVAYDLLPKVRADVAAKVIITPAKTANYGAELVFLRFSPTTLPGGQSLRIDATIKNTGDTVLETQGPDPGYTYDEAQDYAGQGFPKISNKFRLTVDFSDPDNKPNPYRWGLGKSLQPGESTSIYGYIKLNSNKVTEYFGGIVQEYVKYHAENVGRQPVSVIPAGFPTQRATSRATDSNIRYFNETGHNLGYAFRTYWERNGALPIFGYPLTEEFKEVSPTDNKVYTVQYFERNRFEYHPENKGTPFEVLLGLLGVQLTVERKFPKGDPFKSTTDRWYFPETGYSLGGSFLRYWLNNGGLGIFGYPISDEFAEKNPDDGKTYTVQYFQRNRFEYHPEFANTKSEVLLGLLGKDVLRRRGWLQPGL</sequence>
<evidence type="ECO:0000313" key="7">
    <source>
        <dbReference type="Proteomes" id="UP001431572"/>
    </source>
</evidence>
<dbReference type="Pfam" id="PF01510">
    <property type="entry name" value="Amidase_2"/>
    <property type="match status" value="1"/>
</dbReference>
<dbReference type="InterPro" id="IPR006619">
    <property type="entry name" value="PGRP_domain_met/bac"/>
</dbReference>
<gene>
    <name evidence="4" type="ORF">HXX08_21045</name>
    <name evidence="5" type="ORF">OZ401_003893</name>
</gene>
<dbReference type="GO" id="GO:0009253">
    <property type="term" value="P:peptidoglycan catabolic process"/>
    <property type="evidence" value="ECO:0007669"/>
    <property type="project" value="InterPro"/>
</dbReference>
<dbReference type="PROSITE" id="PS51318">
    <property type="entry name" value="TAT"/>
    <property type="match status" value="1"/>
</dbReference>
<dbReference type="InterPro" id="IPR002502">
    <property type="entry name" value="Amidase_domain"/>
</dbReference>
<dbReference type="EMBL" id="JACATZ010000003">
    <property type="protein sequence ID" value="NWJ48351.1"/>
    <property type="molecule type" value="Genomic_DNA"/>
</dbReference>
<dbReference type="GO" id="GO:0008270">
    <property type="term" value="F:zinc ion binding"/>
    <property type="evidence" value="ECO:0007669"/>
    <property type="project" value="InterPro"/>
</dbReference>
<dbReference type="PANTHER" id="PTHR11022:SF41">
    <property type="entry name" value="PEPTIDOGLYCAN-RECOGNITION PROTEIN LC-RELATED"/>
    <property type="match status" value="1"/>
</dbReference>
<dbReference type="SUPFAM" id="SSF55846">
    <property type="entry name" value="N-acetylmuramoyl-L-alanine amidase-like"/>
    <property type="match status" value="1"/>
</dbReference>
<evidence type="ECO:0000259" key="3">
    <source>
        <dbReference type="SMART" id="SM00701"/>
    </source>
</evidence>
<feature type="domain" description="Peptidoglycan recognition protein family" evidence="3">
    <location>
        <begin position="181"/>
        <end position="331"/>
    </location>
</feature>
<dbReference type="PANTHER" id="PTHR11022">
    <property type="entry name" value="PEPTIDOGLYCAN RECOGNITION PROTEIN"/>
    <property type="match status" value="1"/>
</dbReference>